<feature type="region of interest" description="Disordered" evidence="3">
    <location>
        <begin position="90"/>
        <end position="115"/>
    </location>
</feature>
<gene>
    <name evidence="6" type="primary">Efcab12</name>
</gene>
<keyword evidence="2" id="KW-0106">Calcium</keyword>
<dbReference type="PROSITE" id="PS50222">
    <property type="entry name" value="EF_HAND_2"/>
    <property type="match status" value="1"/>
</dbReference>
<dbReference type="GO" id="GO:0005509">
    <property type="term" value="F:calcium ion binding"/>
    <property type="evidence" value="ECO:0007669"/>
    <property type="project" value="InterPro"/>
</dbReference>
<evidence type="ECO:0000256" key="2">
    <source>
        <dbReference type="ARBA" id="ARBA00022837"/>
    </source>
</evidence>
<dbReference type="CTD" id="90288"/>
<dbReference type="PANTHER" id="PTHR47225">
    <property type="entry name" value="EF-HAND CALCIUM-BINDING DOMAIN-CONTAINING PROTEIN 12"/>
    <property type="match status" value="1"/>
</dbReference>
<dbReference type="PROSITE" id="PS00018">
    <property type="entry name" value="EF_HAND_1"/>
    <property type="match status" value="1"/>
</dbReference>
<keyword evidence="5" id="KW-1185">Reference proteome</keyword>
<dbReference type="GeneID" id="105981243"/>
<keyword evidence="1" id="KW-0479">Metal-binding</keyword>
<accession>A0A1S3EPA1</accession>
<dbReference type="InParanoid" id="A0A1S3EPA1"/>
<feature type="domain" description="EF-hand" evidence="4">
    <location>
        <begin position="222"/>
        <end position="257"/>
    </location>
</feature>
<organism evidence="5 6">
    <name type="scientific">Dipodomys ordii</name>
    <name type="common">Ord's kangaroo rat</name>
    <dbReference type="NCBI Taxonomy" id="10020"/>
    <lineage>
        <taxon>Eukaryota</taxon>
        <taxon>Metazoa</taxon>
        <taxon>Chordata</taxon>
        <taxon>Craniata</taxon>
        <taxon>Vertebrata</taxon>
        <taxon>Euteleostomi</taxon>
        <taxon>Mammalia</taxon>
        <taxon>Eutheria</taxon>
        <taxon>Euarchontoglires</taxon>
        <taxon>Glires</taxon>
        <taxon>Rodentia</taxon>
        <taxon>Castorimorpha</taxon>
        <taxon>Heteromyidae</taxon>
        <taxon>Dipodomyinae</taxon>
        <taxon>Dipodomys</taxon>
    </lineage>
</organism>
<evidence type="ECO:0000256" key="3">
    <source>
        <dbReference type="SAM" id="MobiDB-lite"/>
    </source>
</evidence>
<dbReference type="InterPro" id="IPR002048">
    <property type="entry name" value="EF_hand_dom"/>
</dbReference>
<feature type="compositionally biased region" description="Pro residues" evidence="3">
    <location>
        <begin position="99"/>
        <end position="111"/>
    </location>
</feature>
<dbReference type="PANTHER" id="PTHR47225:SF1">
    <property type="entry name" value="EF-HAND CALCIUM-BINDING DOMAIN-CONTAINING PROTEIN 12"/>
    <property type="match status" value="1"/>
</dbReference>
<dbReference type="InterPro" id="IPR011992">
    <property type="entry name" value="EF-hand-dom_pair"/>
</dbReference>
<evidence type="ECO:0000313" key="5">
    <source>
        <dbReference type="Proteomes" id="UP000081671"/>
    </source>
</evidence>
<evidence type="ECO:0000256" key="1">
    <source>
        <dbReference type="ARBA" id="ARBA00022723"/>
    </source>
</evidence>
<dbReference type="InterPro" id="IPR042847">
    <property type="entry name" value="EFC12"/>
</dbReference>
<name>A0A1S3EPA1_DIPOR</name>
<sequence length="596" mass="69363">MERENRRREVQAGPGQLALRLEVKGIPREKVREALSLAHAGFYQPNASEDEDDSRKGPTFNPERVIAHCFQQFKRKDFHLPRSRRRIIILPPKKGWTPSGPPAQPPSPPQPLSSYKTLEPEDIQEQPVDRATWLSQRLKLRKQLESMGNVKRWLDGKADVTPSESKILQDIQELRNARLMSRLNRLRTAMKRPTRGVVHHPVPKLRLPKPPSLSVLYSFLRNHKIKIGEIFENSDHNESRKISREEFIMTLKAIGVGLKTQEVEDLVVYLSSLGKQNAITTDILNSTYRQWFTSQPKFLKAQSASLDLPVCKASPKRPAKKPVMVSHHEPPKMDLLQVPKIDPRVEFRPLTLEEMEDVGKRYRERRRRRKIPISSIQYSECCRLVRCGKKQFDEHCLPSTIAGDMKEFISKVRRDAFLVYLECWKECEAYGLPLTEDILMRALLYPGDKIVYQDEQVIPIRQPGGYYKDWLLYPLSAAVLKAQDLCKAKKMDKKTPKKMKKMDFKEFEDFAGKLKKRTDGHQLTHPNSFWPGHLLDKLRLYLPLMAKEDGRLAIFSCVQEKPRAYPASYSDRWWPLKDRKYITYGHYDATKVYFIN</sequence>
<dbReference type="SUPFAM" id="SSF47473">
    <property type="entry name" value="EF-hand"/>
    <property type="match status" value="1"/>
</dbReference>
<dbReference type="Proteomes" id="UP000081671">
    <property type="component" value="Unplaced"/>
</dbReference>
<dbReference type="AlphaFoldDB" id="A0A1S3EPA1"/>
<dbReference type="RefSeq" id="XP_012865790.1">
    <property type="nucleotide sequence ID" value="XM_013010336.1"/>
</dbReference>
<dbReference type="OrthoDB" id="10005811at2759"/>
<proteinExistence type="predicted"/>
<dbReference type="KEGG" id="dord:105981243"/>
<evidence type="ECO:0000313" key="6">
    <source>
        <dbReference type="RefSeq" id="XP_012865790.1"/>
    </source>
</evidence>
<protein>
    <submittedName>
        <fullName evidence="6">EF-hand calcium-binding domain-containing protein 12</fullName>
    </submittedName>
</protein>
<evidence type="ECO:0000259" key="4">
    <source>
        <dbReference type="PROSITE" id="PS50222"/>
    </source>
</evidence>
<dbReference type="InterPro" id="IPR018247">
    <property type="entry name" value="EF_Hand_1_Ca_BS"/>
</dbReference>
<reference evidence="6" key="1">
    <citation type="submission" date="2025-08" db="UniProtKB">
        <authorList>
            <consortium name="RefSeq"/>
        </authorList>
    </citation>
    <scope>IDENTIFICATION</scope>
    <source>
        <tissue evidence="6">Kidney</tissue>
    </source>
</reference>